<organism evidence="8">
    <name type="scientific">Pseudourostyla cristata</name>
    <dbReference type="NCBI Taxonomy" id="293816"/>
    <lineage>
        <taxon>Eukaryota</taxon>
        <taxon>Sar</taxon>
        <taxon>Alveolata</taxon>
        <taxon>Ciliophora</taxon>
        <taxon>Intramacronucleata</taxon>
        <taxon>Spirotrichea</taxon>
        <taxon>Stichotrichia</taxon>
        <taxon>Urostylida</taxon>
        <taxon>Pseudourostylidae</taxon>
        <taxon>Pseudourostyla</taxon>
    </lineage>
</organism>
<keyword evidence="5" id="KW-0408">Iron</keyword>
<keyword evidence="5" id="KW-0679">Respiratory chain</keyword>
<evidence type="ECO:0000256" key="4">
    <source>
        <dbReference type="ARBA" id="ARBA00023136"/>
    </source>
</evidence>
<keyword evidence="2 5" id="KW-0812">Transmembrane</keyword>
<dbReference type="PRINTS" id="PR01165">
    <property type="entry name" value="CYCOXIDASEI"/>
</dbReference>
<feature type="transmembrane region" description="Helical" evidence="6">
    <location>
        <begin position="159"/>
        <end position="179"/>
    </location>
</feature>
<reference evidence="8" key="1">
    <citation type="journal article" date="2019" name="Mitochondrial DNA Part B Resour">
        <title>The mitochondrial genome of the ciliate Pseudourostyla cristata (Ciliophora, Urostylida).</title>
        <authorList>
            <person name="Park K.-M."/>
            <person name="Min G.-S."/>
            <person name="Kim S."/>
        </authorList>
    </citation>
    <scope>NUCLEOTIDE SEQUENCE</scope>
</reference>
<evidence type="ECO:0000313" key="8">
    <source>
        <dbReference type="EMBL" id="QCU82603.1"/>
    </source>
</evidence>
<name>A0A4V1HFN1_9SPIT</name>
<comment type="catalytic activity">
    <reaction evidence="5">
        <text>4 Fe(II)-[cytochrome c] + O2 + 8 H(+)(in) = 4 Fe(III)-[cytochrome c] + 2 H2O + 4 H(+)(out)</text>
        <dbReference type="Rhea" id="RHEA:11436"/>
        <dbReference type="Rhea" id="RHEA-COMP:10350"/>
        <dbReference type="Rhea" id="RHEA-COMP:14399"/>
        <dbReference type="ChEBI" id="CHEBI:15377"/>
        <dbReference type="ChEBI" id="CHEBI:15378"/>
        <dbReference type="ChEBI" id="CHEBI:15379"/>
        <dbReference type="ChEBI" id="CHEBI:29033"/>
        <dbReference type="ChEBI" id="CHEBI:29034"/>
        <dbReference type="EC" id="7.1.1.9"/>
    </reaction>
</comment>
<feature type="transmembrane region" description="Helical" evidence="6">
    <location>
        <begin position="129"/>
        <end position="147"/>
    </location>
</feature>
<dbReference type="Gene3D" id="1.20.210.10">
    <property type="entry name" value="Cytochrome c oxidase-like, subunit I domain"/>
    <property type="match status" value="1"/>
</dbReference>
<dbReference type="PROSITE" id="PS00077">
    <property type="entry name" value="COX1_CUB"/>
    <property type="match status" value="1"/>
</dbReference>
<keyword evidence="3 6" id="KW-1133">Transmembrane helix</keyword>
<comment type="pathway">
    <text evidence="5">Energy metabolism; oxidative phosphorylation.</text>
</comment>
<keyword evidence="5" id="KW-0479">Metal-binding</keyword>
<dbReference type="EMBL" id="MH888186">
    <property type="protein sequence ID" value="QCU82603.1"/>
    <property type="molecule type" value="Genomic_DNA"/>
</dbReference>
<dbReference type="InterPro" id="IPR023615">
    <property type="entry name" value="Cyt_c_Oxase_su1_BS"/>
</dbReference>
<keyword evidence="5" id="KW-0813">Transport</keyword>
<dbReference type="GO" id="GO:0006123">
    <property type="term" value="P:mitochondrial electron transport, cytochrome c to oxygen"/>
    <property type="evidence" value="ECO:0007669"/>
    <property type="project" value="TreeGrafter"/>
</dbReference>
<feature type="transmembrane region" description="Helical" evidence="6">
    <location>
        <begin position="227"/>
        <end position="251"/>
    </location>
</feature>
<feature type="transmembrane region" description="Helical" evidence="6">
    <location>
        <begin position="307"/>
        <end position="327"/>
    </location>
</feature>
<evidence type="ECO:0000256" key="6">
    <source>
        <dbReference type="SAM" id="Phobius"/>
    </source>
</evidence>
<dbReference type="GO" id="GO:0005743">
    <property type="term" value="C:mitochondrial inner membrane"/>
    <property type="evidence" value="ECO:0007669"/>
    <property type="project" value="UniProtKB-SubCell"/>
</dbReference>
<evidence type="ECO:0000256" key="3">
    <source>
        <dbReference type="ARBA" id="ARBA00022989"/>
    </source>
</evidence>
<dbReference type="EC" id="7.1.1.9" evidence="5"/>
<dbReference type="AlphaFoldDB" id="A0A4V1HFN1"/>
<dbReference type="PANTHER" id="PTHR10422:SF18">
    <property type="entry name" value="CYTOCHROME C OXIDASE SUBUNIT 1"/>
    <property type="match status" value="1"/>
</dbReference>
<feature type="transmembrane region" description="Helical" evidence="6">
    <location>
        <begin position="263"/>
        <end position="287"/>
    </location>
</feature>
<geneLocation type="mitochondrion" evidence="8"/>
<feature type="domain" description="Cytochrome oxidase subunit I profile" evidence="7">
    <location>
        <begin position="1"/>
        <end position="331"/>
    </location>
</feature>
<keyword evidence="5" id="KW-0186">Copper</keyword>
<dbReference type="GO" id="GO:0046872">
    <property type="term" value="F:metal ion binding"/>
    <property type="evidence" value="ECO:0007669"/>
    <property type="project" value="UniProtKB-KW"/>
</dbReference>
<keyword evidence="5 8" id="KW-0496">Mitochondrion</keyword>
<evidence type="ECO:0000256" key="1">
    <source>
        <dbReference type="ARBA" id="ARBA00004141"/>
    </source>
</evidence>
<keyword evidence="5" id="KW-0999">Mitochondrion inner membrane</keyword>
<dbReference type="GO" id="GO:0020037">
    <property type="term" value="F:heme binding"/>
    <property type="evidence" value="ECO:0007669"/>
    <property type="project" value="InterPro"/>
</dbReference>
<dbReference type="InterPro" id="IPR023616">
    <property type="entry name" value="Cyt_c_oxase-like_su1_dom"/>
</dbReference>
<evidence type="ECO:0000256" key="5">
    <source>
        <dbReference type="RuleBase" id="RU000369"/>
    </source>
</evidence>
<evidence type="ECO:0000256" key="2">
    <source>
        <dbReference type="ARBA" id="ARBA00022692"/>
    </source>
</evidence>
<keyword evidence="8" id="KW-0560">Oxidoreductase</keyword>
<proteinExistence type="inferred from homology"/>
<dbReference type="InterPro" id="IPR000883">
    <property type="entry name" value="Cyt_C_Oxase_1"/>
</dbReference>
<dbReference type="GO" id="GO:0004129">
    <property type="term" value="F:cytochrome-c oxidase activity"/>
    <property type="evidence" value="ECO:0007669"/>
    <property type="project" value="UniProtKB-EC"/>
</dbReference>
<dbReference type="GO" id="GO:0015990">
    <property type="term" value="P:electron transport coupled proton transport"/>
    <property type="evidence" value="ECO:0007669"/>
    <property type="project" value="TreeGrafter"/>
</dbReference>
<dbReference type="Pfam" id="PF00115">
    <property type="entry name" value="COX1"/>
    <property type="match status" value="1"/>
</dbReference>
<dbReference type="InterPro" id="IPR036927">
    <property type="entry name" value="Cyt_c_oxase-like_su1_sf"/>
</dbReference>
<comment type="subcellular location">
    <subcellularLocation>
        <location evidence="1">Membrane</location>
        <topology evidence="1">Multi-pass membrane protein</topology>
    </subcellularLocation>
    <subcellularLocation>
        <location evidence="5">Mitochondrion inner membrane</location>
        <topology evidence="5">Multi-pass membrane protein</topology>
    </subcellularLocation>
</comment>
<protein>
    <recommendedName>
        <fullName evidence="5">Cytochrome c oxidase subunit 1</fullName>
        <ecNumber evidence="5">7.1.1.9</ecNumber>
    </recommendedName>
</protein>
<dbReference type="SUPFAM" id="SSF81442">
    <property type="entry name" value="Cytochrome c oxidase subunit I-like"/>
    <property type="match status" value="1"/>
</dbReference>
<dbReference type="GO" id="GO:0016491">
    <property type="term" value="F:oxidoreductase activity"/>
    <property type="evidence" value="ECO:0007669"/>
    <property type="project" value="UniProtKB-KW"/>
</dbReference>
<dbReference type="UniPathway" id="UPA00705"/>
<accession>A0A4V1HFN1</accession>
<keyword evidence="4 5" id="KW-0472">Membrane</keyword>
<keyword evidence="5" id="KW-0349">Heme</keyword>
<gene>
    <name evidence="8" type="primary">cox1</name>
</gene>
<feature type="transmembrane region" description="Helical" evidence="6">
    <location>
        <begin position="45"/>
        <end position="65"/>
    </location>
</feature>
<keyword evidence="5" id="KW-0249">Electron transport</keyword>
<feature type="transmembrane region" description="Helical" evidence="6">
    <location>
        <begin position="6"/>
        <end position="24"/>
    </location>
</feature>
<dbReference type="PANTHER" id="PTHR10422">
    <property type="entry name" value="CYTOCHROME C OXIDASE SUBUNIT 1"/>
    <property type="match status" value="1"/>
</dbReference>
<feature type="transmembrane region" description="Helical" evidence="6">
    <location>
        <begin position="191"/>
        <end position="215"/>
    </location>
</feature>
<dbReference type="PROSITE" id="PS50855">
    <property type="entry name" value="COX1"/>
    <property type="match status" value="1"/>
</dbReference>
<comment type="function">
    <text evidence="5">Component of the cytochrome c oxidase, the last enzyme in the mitochondrial electron transport chain which drives oxidative phosphorylation. The respiratory chain contains 3 multisubunit complexes succinate dehydrogenase (complex II, CII), ubiquinol-cytochrome c oxidoreductase (cytochrome b-c1 complex, complex III, CIII) and cytochrome c oxidase (complex IV, CIV), that cooperate to transfer electrons derived from NADH and succinate to molecular oxygen, creating an electrochemical gradient over the inner membrane that drives transmembrane transport and the ATP synthase. Cytochrome c oxidase is the component of the respiratory chain that catalyzes the reduction of oxygen to water. Electrons originating from reduced cytochrome c in the intermembrane space (IMS) are transferred via the dinuclear copper A center (CU(A)) of subunit 2 and heme A of subunit 1 to the active site in subunit 1, a binuclear center (BNC) formed by heme A3 and copper B (CU(B)). The BNC reduces molecular oxygen to 2 water molecules using 4 electrons from cytochrome c in the IMS and 4 protons from the mitochondrial matrix.</text>
</comment>
<comment type="similarity">
    <text evidence="5">Belongs to the heme-copper respiratory oxidase family.</text>
</comment>
<evidence type="ECO:0000259" key="7">
    <source>
        <dbReference type="PROSITE" id="PS50855"/>
    </source>
</evidence>
<sequence>MGVLLVLNSSIISGANFLVTYRYLSTLNNRKMRDTRAFFTEGILVASWMMIAANPMLVIAIIMLLSDRHWQTSFFDYSGGGDTVMFQHMFWFFGHPEVYIIMIPVFGFTNTIMSYYLKKRISARASLLYSMYTIAFLGFFVWGHHMYMVGLAHTTRMLFSTLTVMISVPAATKLMHWCVTLANSAFTMELPFLFILTFIFFFVSGGISGMCVAHTGMDILFHDTFYVIGHFHVMLAGAAMFGSFGAFYFYFPAIFGVKYSRIYAYLHYTYYLLGQFITVIPMFWLGYAGMPRRVLDYPMSMGGWHSVISAGHLLSVAGLMAFFIMIFDSLRQSKAVIRNTFGINRYNTCLNFYLYEIFRLIHVQRKSWHIYRFVHPYSLILNKLNYINYEPHEITILEYQIFGFETKNNELIFAEI</sequence>